<accession>A0ABR2DUL3</accession>
<sequence length="233" mass="26642">MEVNSESYWIKVTTTTYENEKHWIDEGSPEISHDGIDSYHFEDLDIRMDEKENDTISNKELNGFNKVSCEDKHVRKHQARLVDVPLTQASESLNSSSGLSEPTSPTFDKKYGLFTIKTRSFKIQRNKSLGEGKANLDKLRFWASWNRHSGPLKLSYNEQNGEALGHHESSEKTNPPKSYTTSKCKNSDPREKRVFDEATLALKVCNAVGLHFLATDSEVRKRFAEIENDARLD</sequence>
<evidence type="ECO:0000256" key="1">
    <source>
        <dbReference type="SAM" id="MobiDB-lite"/>
    </source>
</evidence>
<organism evidence="2 3">
    <name type="scientific">Hibiscus sabdariffa</name>
    <name type="common">roselle</name>
    <dbReference type="NCBI Taxonomy" id="183260"/>
    <lineage>
        <taxon>Eukaryota</taxon>
        <taxon>Viridiplantae</taxon>
        <taxon>Streptophyta</taxon>
        <taxon>Embryophyta</taxon>
        <taxon>Tracheophyta</taxon>
        <taxon>Spermatophyta</taxon>
        <taxon>Magnoliopsida</taxon>
        <taxon>eudicotyledons</taxon>
        <taxon>Gunneridae</taxon>
        <taxon>Pentapetalae</taxon>
        <taxon>rosids</taxon>
        <taxon>malvids</taxon>
        <taxon>Malvales</taxon>
        <taxon>Malvaceae</taxon>
        <taxon>Malvoideae</taxon>
        <taxon>Hibiscus</taxon>
    </lineage>
</organism>
<evidence type="ECO:0000313" key="3">
    <source>
        <dbReference type="Proteomes" id="UP001472677"/>
    </source>
</evidence>
<feature type="region of interest" description="Disordered" evidence="1">
    <location>
        <begin position="162"/>
        <end position="190"/>
    </location>
</feature>
<keyword evidence="3" id="KW-1185">Reference proteome</keyword>
<dbReference type="EMBL" id="JBBPBM010000023">
    <property type="protein sequence ID" value="KAK8546625.1"/>
    <property type="molecule type" value="Genomic_DNA"/>
</dbReference>
<dbReference type="Proteomes" id="UP001472677">
    <property type="component" value="Unassembled WGS sequence"/>
</dbReference>
<protein>
    <submittedName>
        <fullName evidence="2">Uncharacterized protein</fullName>
    </submittedName>
</protein>
<proteinExistence type="predicted"/>
<name>A0ABR2DUL3_9ROSI</name>
<gene>
    <name evidence="2" type="ORF">V6N12_027401</name>
</gene>
<feature type="compositionally biased region" description="Polar residues" evidence="1">
    <location>
        <begin position="172"/>
        <end position="184"/>
    </location>
</feature>
<evidence type="ECO:0000313" key="2">
    <source>
        <dbReference type="EMBL" id="KAK8546625.1"/>
    </source>
</evidence>
<comment type="caution">
    <text evidence="2">The sequence shown here is derived from an EMBL/GenBank/DDBJ whole genome shotgun (WGS) entry which is preliminary data.</text>
</comment>
<reference evidence="2 3" key="1">
    <citation type="journal article" date="2024" name="G3 (Bethesda)">
        <title>Genome assembly of Hibiscus sabdariffa L. provides insights into metabolisms of medicinal natural products.</title>
        <authorList>
            <person name="Kim T."/>
        </authorList>
    </citation>
    <scope>NUCLEOTIDE SEQUENCE [LARGE SCALE GENOMIC DNA]</scope>
    <source>
        <strain evidence="2">TK-2024</strain>
        <tissue evidence="2">Old leaves</tissue>
    </source>
</reference>